<feature type="region of interest" description="Disordered" evidence="6">
    <location>
        <begin position="560"/>
        <end position="596"/>
    </location>
</feature>
<dbReference type="KEGG" id="asau:88173902"/>
<feature type="transmembrane region" description="Helical" evidence="7">
    <location>
        <begin position="60"/>
        <end position="86"/>
    </location>
</feature>
<evidence type="ECO:0000256" key="5">
    <source>
        <dbReference type="ARBA" id="ARBA00023136"/>
    </source>
</evidence>
<dbReference type="GeneID" id="88173902"/>
<comment type="subcellular location">
    <subcellularLocation>
        <location evidence="1">Membrane</location>
        <topology evidence="1">Multi-pass membrane protein</topology>
    </subcellularLocation>
</comment>
<feature type="transmembrane region" description="Helical" evidence="7">
    <location>
        <begin position="420"/>
        <end position="438"/>
    </location>
</feature>
<evidence type="ECO:0000256" key="1">
    <source>
        <dbReference type="ARBA" id="ARBA00004141"/>
    </source>
</evidence>
<feature type="transmembrane region" description="Helical" evidence="7">
    <location>
        <begin position="363"/>
        <end position="381"/>
    </location>
</feature>
<organism evidence="9 10">
    <name type="scientific">Australozyma saopauloensis</name>
    <dbReference type="NCBI Taxonomy" id="291208"/>
    <lineage>
        <taxon>Eukaryota</taxon>
        <taxon>Fungi</taxon>
        <taxon>Dikarya</taxon>
        <taxon>Ascomycota</taxon>
        <taxon>Saccharomycotina</taxon>
        <taxon>Pichiomycetes</taxon>
        <taxon>Metschnikowiaceae</taxon>
        <taxon>Australozyma</taxon>
    </lineage>
</organism>
<feature type="transmembrane region" description="Helical" evidence="7">
    <location>
        <begin position="533"/>
        <end position="552"/>
    </location>
</feature>
<reference evidence="9 10" key="1">
    <citation type="submission" date="2023-10" db="EMBL/GenBank/DDBJ databases">
        <title>Draft Genome Sequence of Candida saopaulonensis from a very Premature Infant with Sepsis.</title>
        <authorList>
            <person name="Ning Y."/>
            <person name="Dai R."/>
            <person name="Xiao M."/>
            <person name="Xu Y."/>
            <person name="Yan Q."/>
            <person name="Zhang L."/>
        </authorList>
    </citation>
    <scope>NUCLEOTIDE SEQUENCE [LARGE SCALE GENOMIC DNA]</scope>
    <source>
        <strain evidence="9 10">19XY460</strain>
    </source>
</reference>
<feature type="transmembrane region" description="Helical" evidence="7">
    <location>
        <begin position="213"/>
        <end position="234"/>
    </location>
</feature>
<dbReference type="SUPFAM" id="SSF103473">
    <property type="entry name" value="MFS general substrate transporter"/>
    <property type="match status" value="1"/>
</dbReference>
<feature type="transmembrane region" description="Helical" evidence="7">
    <location>
        <begin position="328"/>
        <end position="351"/>
    </location>
</feature>
<feature type="transmembrane region" description="Helical" evidence="7">
    <location>
        <begin position="254"/>
        <end position="273"/>
    </location>
</feature>
<evidence type="ECO:0000256" key="7">
    <source>
        <dbReference type="SAM" id="Phobius"/>
    </source>
</evidence>
<dbReference type="RefSeq" id="XP_062877903.1">
    <property type="nucleotide sequence ID" value="XM_063021833.1"/>
</dbReference>
<keyword evidence="3 7" id="KW-0812">Transmembrane</keyword>
<feature type="transmembrane region" description="Helical" evidence="7">
    <location>
        <begin position="98"/>
        <end position="117"/>
    </location>
</feature>
<dbReference type="InterPro" id="IPR005829">
    <property type="entry name" value="Sugar_transporter_CS"/>
</dbReference>
<dbReference type="EMBL" id="CP138896">
    <property type="protein sequence ID" value="WPK25521.1"/>
    <property type="molecule type" value="Genomic_DNA"/>
</dbReference>
<accession>A0AAX4HB63</accession>
<feature type="transmembrane region" description="Helical" evidence="7">
    <location>
        <begin position="153"/>
        <end position="174"/>
    </location>
</feature>
<sequence length="596" mass="63710">MSSTASLKEVKPAIPSDSLLSSVIHNQQNVAEESAPAAFFEADAGDGTKREDMYLSGKKLALCLASLFLCMFLFALDQLIVTTILSTVGSKFNALNQVGWLSSGFLISMAVLVAVWGKLSIVFGRKSTMLVAVLFFEAGSLMCALANDMNVLIGGRVLAGIGGGGIQTMTFIIVTEILPIHKRPMGMALIGTVFGVASVLGPLIGGAFTSGVSWRWCFYINLPVGAVAVVVFIFSFNPPKGHGNIWAKLKIIDYPGIFLLTSGLVLLLLAMTFGSGGEFPWHSGAVISCFVLGGLLTIGFGVWNFCFSKNQLIPIEVVKVWPTMAAAITMYGMFACFMAAAIFLAIYFQVIHGASAWRSGVDMLPLIISVVLTSITGGILVKKTRFVKPFVIFGTSMTMIGSGLLTLLEVDSPTSKKIGLLIPLGVGIGINMQAAIMAGQITAPKTPGGIILATTVINFCRSVGGAIAGILADVVYTSTIEKNLQPELMKQSPAVIEELSKYNLRSLIQQNITGLSPASEYFLKSVIMKAIKYVFYVNFAYASIALIFSLFVTNQRLPEATPQERDSVKDSEDVKSAEVKPAEVEPAQEKPIEQKA</sequence>
<dbReference type="InterPro" id="IPR020846">
    <property type="entry name" value="MFS_dom"/>
</dbReference>
<keyword evidence="5 7" id="KW-0472">Membrane</keyword>
<dbReference type="PROSITE" id="PS50850">
    <property type="entry name" value="MFS"/>
    <property type="match status" value="1"/>
</dbReference>
<dbReference type="PANTHER" id="PTHR23501:SF198">
    <property type="entry name" value="AZOLE RESISTANCE PROTEIN 1-RELATED"/>
    <property type="match status" value="1"/>
</dbReference>
<feature type="compositionally biased region" description="Basic and acidic residues" evidence="6">
    <location>
        <begin position="562"/>
        <end position="596"/>
    </location>
</feature>
<dbReference type="PANTHER" id="PTHR23501">
    <property type="entry name" value="MAJOR FACILITATOR SUPERFAMILY"/>
    <property type="match status" value="1"/>
</dbReference>
<feature type="transmembrane region" description="Helical" evidence="7">
    <location>
        <begin position="285"/>
        <end position="307"/>
    </location>
</feature>
<dbReference type="InterPro" id="IPR036259">
    <property type="entry name" value="MFS_trans_sf"/>
</dbReference>
<feature type="transmembrane region" description="Helical" evidence="7">
    <location>
        <begin position="186"/>
        <end position="207"/>
    </location>
</feature>
<dbReference type="PROSITE" id="PS00217">
    <property type="entry name" value="SUGAR_TRANSPORT_2"/>
    <property type="match status" value="1"/>
</dbReference>
<feature type="domain" description="Major facilitator superfamily (MFS) profile" evidence="8">
    <location>
        <begin position="63"/>
        <end position="557"/>
    </location>
</feature>
<gene>
    <name evidence="9" type="ORF">PUMCH_002838</name>
</gene>
<proteinExistence type="inferred from homology"/>
<dbReference type="Pfam" id="PF07690">
    <property type="entry name" value="MFS_1"/>
    <property type="match status" value="1"/>
</dbReference>
<comment type="similarity">
    <text evidence="2">Belongs to the major facilitator superfamily.</text>
</comment>
<name>A0AAX4HB63_9ASCO</name>
<dbReference type="Proteomes" id="UP001338582">
    <property type="component" value="Chromosome 3"/>
</dbReference>
<evidence type="ECO:0000313" key="9">
    <source>
        <dbReference type="EMBL" id="WPK25521.1"/>
    </source>
</evidence>
<dbReference type="GO" id="GO:0022857">
    <property type="term" value="F:transmembrane transporter activity"/>
    <property type="evidence" value="ECO:0007669"/>
    <property type="project" value="InterPro"/>
</dbReference>
<evidence type="ECO:0000256" key="6">
    <source>
        <dbReference type="SAM" id="MobiDB-lite"/>
    </source>
</evidence>
<dbReference type="CDD" id="cd17502">
    <property type="entry name" value="MFS_Azr1_MDR_like"/>
    <property type="match status" value="1"/>
</dbReference>
<dbReference type="Gene3D" id="1.20.1720.10">
    <property type="entry name" value="Multidrug resistance protein D"/>
    <property type="match status" value="1"/>
</dbReference>
<keyword evidence="10" id="KW-1185">Reference proteome</keyword>
<feature type="transmembrane region" description="Helical" evidence="7">
    <location>
        <begin position="390"/>
        <end position="408"/>
    </location>
</feature>
<dbReference type="InterPro" id="IPR011701">
    <property type="entry name" value="MFS"/>
</dbReference>
<keyword evidence="4 7" id="KW-1133">Transmembrane helix</keyword>
<evidence type="ECO:0000256" key="3">
    <source>
        <dbReference type="ARBA" id="ARBA00022692"/>
    </source>
</evidence>
<protein>
    <recommendedName>
        <fullName evidence="8">Major facilitator superfamily (MFS) profile domain-containing protein</fullName>
    </recommendedName>
</protein>
<evidence type="ECO:0000259" key="8">
    <source>
        <dbReference type="PROSITE" id="PS50850"/>
    </source>
</evidence>
<evidence type="ECO:0000256" key="4">
    <source>
        <dbReference type="ARBA" id="ARBA00022989"/>
    </source>
</evidence>
<evidence type="ECO:0000256" key="2">
    <source>
        <dbReference type="ARBA" id="ARBA00008335"/>
    </source>
</evidence>
<feature type="transmembrane region" description="Helical" evidence="7">
    <location>
        <begin position="129"/>
        <end position="147"/>
    </location>
</feature>
<dbReference type="GO" id="GO:0005886">
    <property type="term" value="C:plasma membrane"/>
    <property type="evidence" value="ECO:0007669"/>
    <property type="project" value="TreeGrafter"/>
</dbReference>
<evidence type="ECO:0000313" key="10">
    <source>
        <dbReference type="Proteomes" id="UP001338582"/>
    </source>
</evidence>
<dbReference type="AlphaFoldDB" id="A0AAX4HB63"/>